<dbReference type="InterPro" id="IPR019752">
    <property type="entry name" value="Pyrv/ketoisovalerate_OxRed_cat"/>
</dbReference>
<dbReference type="Pfam" id="PF01558">
    <property type="entry name" value="POR"/>
    <property type="match status" value="1"/>
</dbReference>
<proteinExistence type="predicted"/>
<dbReference type="Proteomes" id="UP001596524">
    <property type="component" value="Unassembled WGS sequence"/>
</dbReference>
<dbReference type="PANTHER" id="PTHR43366">
    <property type="entry name" value="PYRUVATE SYNTHASE SUBUNIT PORC"/>
    <property type="match status" value="1"/>
</dbReference>
<evidence type="ECO:0000313" key="4">
    <source>
        <dbReference type="Proteomes" id="UP001596524"/>
    </source>
</evidence>
<organism evidence="3 4">
    <name type="scientific">Nocardioides astragali</name>
    <dbReference type="NCBI Taxonomy" id="1776736"/>
    <lineage>
        <taxon>Bacteria</taxon>
        <taxon>Bacillati</taxon>
        <taxon>Actinomycetota</taxon>
        <taxon>Actinomycetes</taxon>
        <taxon>Propionibacteriales</taxon>
        <taxon>Nocardioidaceae</taxon>
        <taxon>Nocardioides</taxon>
    </lineage>
</organism>
<dbReference type="SUPFAM" id="SSF53323">
    <property type="entry name" value="Pyruvate-ferredoxin oxidoreductase, PFOR, domain III"/>
    <property type="match status" value="1"/>
</dbReference>
<dbReference type="EMBL" id="JBHTCH010000030">
    <property type="protein sequence ID" value="MFC7363311.1"/>
    <property type="molecule type" value="Genomic_DNA"/>
</dbReference>
<evidence type="ECO:0000313" key="3">
    <source>
        <dbReference type="EMBL" id="MFC7363311.1"/>
    </source>
</evidence>
<dbReference type="RefSeq" id="WP_255889343.1">
    <property type="nucleotide sequence ID" value="NZ_JAFMZM010000002.1"/>
</dbReference>
<keyword evidence="4" id="KW-1185">Reference proteome</keyword>
<dbReference type="PANTHER" id="PTHR43366:SF1">
    <property type="entry name" value="PYRUVATE SYNTHASE SUBUNIT PORC"/>
    <property type="match status" value="1"/>
</dbReference>
<name>A0ABW2NB65_9ACTN</name>
<sequence length="193" mass="19896">MFSVRIHGRGGQGAVTSAETLSVAAFDQGLHAQAFPSFGSERTGAPVVAFCRIDDLPIRAHDPVSEPDAVIVQDPTLMRLVPVLAGIPAGGFVLVNSSRPFPELGIDDLVSGLDPGRLVTVPATDLSRRVLGRALPNTALLGGFAALTGVVSLAAVQDAIRQRFGGEVGQANAEVARLAHAHVRLAIGGGIRA</sequence>
<accession>A0ABW2NB65</accession>
<reference evidence="4" key="1">
    <citation type="journal article" date="2019" name="Int. J. Syst. Evol. Microbiol.">
        <title>The Global Catalogue of Microorganisms (GCM) 10K type strain sequencing project: providing services to taxonomists for standard genome sequencing and annotation.</title>
        <authorList>
            <consortium name="The Broad Institute Genomics Platform"/>
            <consortium name="The Broad Institute Genome Sequencing Center for Infectious Disease"/>
            <person name="Wu L."/>
            <person name="Ma J."/>
        </authorList>
    </citation>
    <scope>NUCLEOTIDE SEQUENCE [LARGE SCALE GENOMIC DNA]</scope>
    <source>
        <strain evidence="4">FCH27</strain>
    </source>
</reference>
<comment type="caution">
    <text evidence="3">The sequence shown here is derived from an EMBL/GenBank/DDBJ whole genome shotgun (WGS) entry which is preliminary data.</text>
</comment>
<dbReference type="InterPro" id="IPR002869">
    <property type="entry name" value="Pyrv_flavodox_OxRed_cen"/>
</dbReference>
<evidence type="ECO:0000256" key="1">
    <source>
        <dbReference type="ARBA" id="ARBA00023002"/>
    </source>
</evidence>
<dbReference type="InterPro" id="IPR051626">
    <property type="entry name" value="Oxidoreductase_gamma_subunit"/>
</dbReference>
<dbReference type="NCBIfam" id="TIGR02175">
    <property type="entry name" value="PorC_KorC"/>
    <property type="match status" value="1"/>
</dbReference>
<keyword evidence="1" id="KW-0560">Oxidoreductase</keyword>
<feature type="domain" description="Pyruvate/ketoisovalerate oxidoreductase catalytic" evidence="2">
    <location>
        <begin position="10"/>
        <end position="180"/>
    </location>
</feature>
<evidence type="ECO:0000259" key="2">
    <source>
        <dbReference type="Pfam" id="PF01558"/>
    </source>
</evidence>
<protein>
    <submittedName>
        <fullName evidence="3">2-oxoacid:acceptor oxidoreductase family protein</fullName>
    </submittedName>
</protein>
<gene>
    <name evidence="3" type="ORF">ACFQO6_23770</name>
</gene>
<dbReference type="Gene3D" id="3.40.920.10">
    <property type="entry name" value="Pyruvate-ferredoxin oxidoreductase, PFOR, domain III"/>
    <property type="match status" value="1"/>
</dbReference>
<dbReference type="InterPro" id="IPR011894">
    <property type="entry name" value="PorC_KorC"/>
</dbReference>